<dbReference type="InterPro" id="IPR042092">
    <property type="entry name" value="PsdUridine_s_RsuA/RluB/E/F_cat"/>
</dbReference>
<evidence type="ECO:0000256" key="6">
    <source>
        <dbReference type="RuleBase" id="RU003887"/>
    </source>
</evidence>
<evidence type="ECO:0000256" key="5">
    <source>
        <dbReference type="PROSITE-ProRule" id="PRU00182"/>
    </source>
</evidence>
<dbReference type="SMART" id="SM00363">
    <property type="entry name" value="S4"/>
    <property type="match status" value="1"/>
</dbReference>
<dbReference type="InterPro" id="IPR020103">
    <property type="entry name" value="PsdUridine_synth_cat_dom_sf"/>
</dbReference>
<evidence type="ECO:0000313" key="10">
    <source>
        <dbReference type="Proteomes" id="UP000244060"/>
    </source>
</evidence>
<dbReference type="PANTHER" id="PTHR47683">
    <property type="entry name" value="PSEUDOURIDINE SYNTHASE FAMILY PROTEIN-RELATED"/>
    <property type="match status" value="1"/>
</dbReference>
<dbReference type="Gene3D" id="3.30.70.1560">
    <property type="entry name" value="Alpha-L RNA-binding motif"/>
    <property type="match status" value="1"/>
</dbReference>
<evidence type="ECO:0000259" key="8">
    <source>
        <dbReference type="SMART" id="SM00363"/>
    </source>
</evidence>
<dbReference type="InterPro" id="IPR036986">
    <property type="entry name" value="S4_RNA-bd_sf"/>
</dbReference>
<dbReference type="RefSeq" id="WP_108220379.1">
    <property type="nucleotide sequence ID" value="NZ_CP090021.1"/>
</dbReference>
<dbReference type="InterPro" id="IPR050343">
    <property type="entry name" value="RsuA_PseudoU_synthase"/>
</dbReference>
<evidence type="ECO:0000313" key="9">
    <source>
        <dbReference type="EMBL" id="PTR20020.1"/>
    </source>
</evidence>
<dbReference type="PROSITE" id="PS50889">
    <property type="entry name" value="S4"/>
    <property type="match status" value="1"/>
</dbReference>
<dbReference type="AlphaFoldDB" id="A0A2T5KC96"/>
<dbReference type="SUPFAM" id="SSF55174">
    <property type="entry name" value="Alpha-L RNA-binding motif"/>
    <property type="match status" value="1"/>
</dbReference>
<keyword evidence="3 5" id="KW-0694">RNA-binding</keyword>
<dbReference type="Proteomes" id="UP000244060">
    <property type="component" value="Unassembled WGS sequence"/>
</dbReference>
<comment type="caution">
    <text evidence="9">The sequence shown here is derived from an EMBL/GenBank/DDBJ whole genome shotgun (WGS) entry which is preliminary data.</text>
</comment>
<protein>
    <recommendedName>
        <fullName evidence="6">Pseudouridine synthase</fullName>
        <ecNumber evidence="6">5.4.99.-</ecNumber>
    </recommendedName>
</protein>
<dbReference type="NCBIfam" id="TIGR00093">
    <property type="entry name" value="pseudouridine synthase"/>
    <property type="match status" value="1"/>
</dbReference>
<dbReference type="Pfam" id="PF01479">
    <property type="entry name" value="S4"/>
    <property type="match status" value="1"/>
</dbReference>
<comment type="catalytic activity">
    <reaction evidence="1">
        <text>a uridine in RNA = a pseudouridine in RNA</text>
        <dbReference type="Rhea" id="RHEA:48348"/>
        <dbReference type="Rhea" id="RHEA-COMP:12068"/>
        <dbReference type="Rhea" id="RHEA-COMP:12069"/>
        <dbReference type="ChEBI" id="CHEBI:65314"/>
        <dbReference type="ChEBI" id="CHEBI:65315"/>
    </reaction>
</comment>
<dbReference type="Gene3D" id="3.10.290.10">
    <property type="entry name" value="RNA-binding S4 domain"/>
    <property type="match status" value="1"/>
</dbReference>
<dbReference type="CDD" id="cd00165">
    <property type="entry name" value="S4"/>
    <property type="match status" value="1"/>
</dbReference>
<dbReference type="FunFam" id="3.10.290.10:FF:000003">
    <property type="entry name" value="Pseudouridine synthase"/>
    <property type="match status" value="1"/>
</dbReference>
<feature type="domain" description="RNA-binding S4" evidence="8">
    <location>
        <begin position="8"/>
        <end position="75"/>
    </location>
</feature>
<feature type="compositionally biased region" description="Gly residues" evidence="7">
    <location>
        <begin position="287"/>
        <end position="299"/>
    </location>
</feature>
<evidence type="ECO:0000256" key="2">
    <source>
        <dbReference type="ARBA" id="ARBA00008348"/>
    </source>
</evidence>
<sequence>MTDSTDGERIAKVLSRAGVASRRDAERMIELGRVAVNGRTIDSPALNVGPKDRITVDGQPLAPPEPARLWLYYKPEGLVTSAADEKGRETVFDHLPEDLPRVMSVGRLDLNSEGLLLLTNDGELKRRLELPSTGWLRKYRVRVKGNPTDPDLEPLRKGITVEGERFQPMTVTLDRVQGANAWLTVGLREGKNREIRRAMSAIGLTVNRLIRISYGPFRLNELQPGMVEEVRPKVLRDQLGLDPREEDGRPPKAARPPRGAGATSGRSHPGARPAASKPLSPDEARGGSKGAPHGRGAGAGPKSAGPARRRDPLPEAAIDARPSGPRARPAAGAAKAPSGRVFGGARPTSSRPTGTPAGTPAATGPAKAGGRRPPGPAPRGTGPGTGPASGGPRQGPKSAPAKAPRRTGPDEGRGGPAGAGSARTGKPAASAPRKPPSEGRPRGPSRGPGGSGGPPPRGPKGRPGKG</sequence>
<feature type="region of interest" description="Disordered" evidence="7">
    <location>
        <begin position="238"/>
        <end position="466"/>
    </location>
</feature>
<dbReference type="Pfam" id="PF00849">
    <property type="entry name" value="PseudoU_synth_2"/>
    <property type="match status" value="1"/>
</dbReference>
<dbReference type="PANTHER" id="PTHR47683:SF3">
    <property type="entry name" value="RIBOSOMAL LARGE SUBUNIT PSEUDOURIDINE SYNTHASE B"/>
    <property type="match status" value="1"/>
</dbReference>
<accession>A0A2T5KC96</accession>
<name>A0A2T5KC96_9RHOB</name>
<gene>
    <name evidence="9" type="ORF">C8J28_103146</name>
</gene>
<proteinExistence type="inferred from homology"/>
<keyword evidence="10" id="KW-1185">Reference proteome</keyword>
<dbReference type="EC" id="5.4.99.-" evidence="6"/>
<dbReference type="OrthoDB" id="9807213at2"/>
<dbReference type="GO" id="GO:0000455">
    <property type="term" value="P:enzyme-directed rRNA pseudouridine synthesis"/>
    <property type="evidence" value="ECO:0007669"/>
    <property type="project" value="UniProtKB-ARBA"/>
</dbReference>
<dbReference type="InterPro" id="IPR020094">
    <property type="entry name" value="TruA/RsuA/RluB/E/F_N"/>
</dbReference>
<feature type="compositionally biased region" description="Low complexity" evidence="7">
    <location>
        <begin position="320"/>
        <end position="368"/>
    </location>
</feature>
<evidence type="ECO:0000256" key="7">
    <source>
        <dbReference type="SAM" id="MobiDB-lite"/>
    </source>
</evidence>
<dbReference type="InterPro" id="IPR018496">
    <property type="entry name" value="PsdUridine_synth_RsuA/RluB_CS"/>
</dbReference>
<evidence type="ECO:0000256" key="3">
    <source>
        <dbReference type="ARBA" id="ARBA00022884"/>
    </source>
</evidence>
<dbReference type="InterPro" id="IPR002942">
    <property type="entry name" value="S4_RNA-bd"/>
</dbReference>
<evidence type="ECO:0000256" key="4">
    <source>
        <dbReference type="ARBA" id="ARBA00023235"/>
    </source>
</evidence>
<dbReference type="SUPFAM" id="SSF55120">
    <property type="entry name" value="Pseudouridine synthase"/>
    <property type="match status" value="1"/>
</dbReference>
<dbReference type="InterPro" id="IPR000748">
    <property type="entry name" value="PsdUridine_synth_RsuA/RluB/E/F"/>
</dbReference>
<dbReference type="EMBL" id="QAOT01000003">
    <property type="protein sequence ID" value="PTR20020.1"/>
    <property type="molecule type" value="Genomic_DNA"/>
</dbReference>
<comment type="similarity">
    <text evidence="2 6">Belongs to the pseudouridine synthase RsuA family.</text>
</comment>
<dbReference type="GO" id="GO:0003723">
    <property type="term" value="F:RNA binding"/>
    <property type="evidence" value="ECO:0007669"/>
    <property type="project" value="UniProtKB-KW"/>
</dbReference>
<dbReference type="GO" id="GO:0120159">
    <property type="term" value="F:rRNA pseudouridine synthase activity"/>
    <property type="evidence" value="ECO:0007669"/>
    <property type="project" value="UniProtKB-ARBA"/>
</dbReference>
<feature type="compositionally biased region" description="Low complexity" evidence="7">
    <location>
        <begin position="256"/>
        <end position="266"/>
    </location>
</feature>
<dbReference type="Gene3D" id="3.30.70.580">
    <property type="entry name" value="Pseudouridine synthase I, catalytic domain, N-terminal subdomain"/>
    <property type="match status" value="1"/>
</dbReference>
<dbReference type="InterPro" id="IPR006145">
    <property type="entry name" value="PsdUridine_synth_RsuA/RluA"/>
</dbReference>
<reference evidence="9 10" key="1">
    <citation type="submission" date="2018-04" db="EMBL/GenBank/DDBJ databases">
        <title>Genomic Encyclopedia of Type Strains, Phase III (KMG-III): the genomes of soil and plant-associated and newly described type strains.</title>
        <authorList>
            <person name="Whitman W."/>
        </authorList>
    </citation>
    <scope>NUCLEOTIDE SEQUENCE [LARGE SCALE GENOMIC DNA]</scope>
    <source>
        <strain evidence="9 10">KA25</strain>
    </source>
</reference>
<dbReference type="PROSITE" id="PS01149">
    <property type="entry name" value="PSI_RSU"/>
    <property type="match status" value="1"/>
</dbReference>
<feature type="compositionally biased region" description="Low complexity" evidence="7">
    <location>
        <begin position="419"/>
        <end position="432"/>
    </location>
</feature>
<keyword evidence="4 6" id="KW-0413">Isomerase</keyword>
<feature type="compositionally biased region" description="Gly residues" evidence="7">
    <location>
        <begin position="381"/>
        <end position="393"/>
    </location>
</feature>
<evidence type="ECO:0000256" key="1">
    <source>
        <dbReference type="ARBA" id="ARBA00000073"/>
    </source>
</evidence>
<organism evidence="9 10">
    <name type="scientific">Cereibacter azotoformans</name>
    <dbReference type="NCBI Taxonomy" id="43057"/>
    <lineage>
        <taxon>Bacteria</taxon>
        <taxon>Pseudomonadati</taxon>
        <taxon>Pseudomonadota</taxon>
        <taxon>Alphaproteobacteria</taxon>
        <taxon>Rhodobacterales</taxon>
        <taxon>Paracoccaceae</taxon>
        <taxon>Cereibacter</taxon>
    </lineage>
</organism>